<dbReference type="Pfam" id="PF00583">
    <property type="entry name" value="Acetyltransf_1"/>
    <property type="match status" value="1"/>
</dbReference>
<evidence type="ECO:0000256" key="2">
    <source>
        <dbReference type="ARBA" id="ARBA00023315"/>
    </source>
</evidence>
<dbReference type="GO" id="GO:0016747">
    <property type="term" value="F:acyltransferase activity, transferring groups other than amino-acyl groups"/>
    <property type="evidence" value="ECO:0007669"/>
    <property type="project" value="InterPro"/>
</dbReference>
<comment type="caution">
    <text evidence="4">The sequence shown here is derived from an EMBL/GenBank/DDBJ whole genome shotgun (WGS) entry which is preliminary data.</text>
</comment>
<dbReference type="CDD" id="cd04301">
    <property type="entry name" value="NAT_SF"/>
    <property type="match status" value="1"/>
</dbReference>
<protein>
    <submittedName>
        <fullName evidence="4">GNAT family N-acetyltransferase</fullName>
    </submittedName>
</protein>
<dbReference type="PROSITE" id="PS51186">
    <property type="entry name" value="GNAT"/>
    <property type="match status" value="1"/>
</dbReference>
<sequence length="148" mass="16042">MPTKTSVRPAAASDVPALLSLYAELHPTDPPVAPERVAEVWQHIAAQTGRTILVAELGGDVVGTVDCALLPNLTRGARPYLVVENVVVAERVRRQGVGTALFDAVTELAQQTHSYKIQLISASKNEGTHAFYRALGLEPRAQGYRRYL</sequence>
<dbReference type="InterPro" id="IPR000182">
    <property type="entry name" value="GNAT_dom"/>
</dbReference>
<dbReference type="Proteomes" id="UP000675781">
    <property type="component" value="Unassembled WGS sequence"/>
</dbReference>
<dbReference type="Gene3D" id="3.40.630.30">
    <property type="match status" value="1"/>
</dbReference>
<dbReference type="InterPro" id="IPR016181">
    <property type="entry name" value="Acyl_CoA_acyltransferase"/>
</dbReference>
<name>A0A941F037_9ACTN</name>
<dbReference type="RefSeq" id="WP_212532131.1">
    <property type="nucleotide sequence ID" value="NZ_JAGSOG010000220.1"/>
</dbReference>
<dbReference type="EMBL" id="JAGSOG010000220">
    <property type="protein sequence ID" value="MBR7837664.1"/>
    <property type="molecule type" value="Genomic_DNA"/>
</dbReference>
<feature type="domain" description="N-acetyltransferase" evidence="3">
    <location>
        <begin position="5"/>
        <end position="148"/>
    </location>
</feature>
<gene>
    <name evidence="4" type="ORF">KDL01_30570</name>
</gene>
<evidence type="ECO:0000313" key="4">
    <source>
        <dbReference type="EMBL" id="MBR7837664.1"/>
    </source>
</evidence>
<dbReference type="InterPro" id="IPR050832">
    <property type="entry name" value="Bact_Acetyltransf"/>
</dbReference>
<evidence type="ECO:0000259" key="3">
    <source>
        <dbReference type="PROSITE" id="PS51186"/>
    </source>
</evidence>
<organism evidence="4 5">
    <name type="scientific">Actinospica durhamensis</name>
    <dbReference type="NCBI Taxonomy" id="1508375"/>
    <lineage>
        <taxon>Bacteria</taxon>
        <taxon>Bacillati</taxon>
        <taxon>Actinomycetota</taxon>
        <taxon>Actinomycetes</taxon>
        <taxon>Catenulisporales</taxon>
        <taxon>Actinospicaceae</taxon>
        <taxon>Actinospica</taxon>
    </lineage>
</organism>
<dbReference type="PANTHER" id="PTHR43877">
    <property type="entry name" value="AMINOALKYLPHOSPHONATE N-ACETYLTRANSFERASE-RELATED-RELATED"/>
    <property type="match status" value="1"/>
</dbReference>
<proteinExistence type="predicted"/>
<accession>A0A941F037</accession>
<keyword evidence="2" id="KW-0012">Acyltransferase</keyword>
<evidence type="ECO:0000256" key="1">
    <source>
        <dbReference type="ARBA" id="ARBA00022679"/>
    </source>
</evidence>
<dbReference type="AlphaFoldDB" id="A0A941F037"/>
<keyword evidence="1" id="KW-0808">Transferase</keyword>
<dbReference type="SUPFAM" id="SSF55729">
    <property type="entry name" value="Acyl-CoA N-acyltransferases (Nat)"/>
    <property type="match status" value="1"/>
</dbReference>
<reference evidence="4" key="1">
    <citation type="submission" date="2021-04" db="EMBL/GenBank/DDBJ databases">
        <title>Genome based classification of Actinospica acidithermotolerans sp. nov., an actinobacterium isolated from an Indonesian hot spring.</title>
        <authorList>
            <person name="Kusuma A.B."/>
            <person name="Putra K.E."/>
            <person name="Nafisah S."/>
            <person name="Loh J."/>
            <person name="Nouioui I."/>
            <person name="Goodfellow M."/>
        </authorList>
    </citation>
    <scope>NUCLEOTIDE SEQUENCE</scope>
    <source>
        <strain evidence="4">CSCA 57</strain>
    </source>
</reference>
<keyword evidence="5" id="KW-1185">Reference proteome</keyword>
<evidence type="ECO:0000313" key="5">
    <source>
        <dbReference type="Proteomes" id="UP000675781"/>
    </source>
</evidence>